<gene>
    <name evidence="3" type="ORF">GCM10010339_92490</name>
</gene>
<comment type="caution">
    <text evidence="3">The sequence shown here is derived from an EMBL/GenBank/DDBJ whole genome shotgun (WGS) entry which is preliminary data.</text>
</comment>
<dbReference type="GO" id="GO:0015074">
    <property type="term" value="P:DNA integration"/>
    <property type="evidence" value="ECO:0007669"/>
    <property type="project" value="InterPro"/>
</dbReference>
<dbReference type="Gene3D" id="1.10.443.10">
    <property type="entry name" value="Intergrase catalytic core"/>
    <property type="match status" value="1"/>
</dbReference>
<dbReference type="InterPro" id="IPR002104">
    <property type="entry name" value="Integrase_catalytic"/>
</dbReference>
<reference evidence="3" key="1">
    <citation type="journal article" date="2014" name="Int. J. Syst. Evol. Microbiol.">
        <title>Complete genome sequence of Corynebacterium casei LMG S-19264T (=DSM 44701T), isolated from a smear-ripened cheese.</title>
        <authorList>
            <consortium name="US DOE Joint Genome Institute (JGI-PGF)"/>
            <person name="Walter F."/>
            <person name="Albersmeier A."/>
            <person name="Kalinowski J."/>
            <person name="Ruckert C."/>
        </authorList>
    </citation>
    <scope>NUCLEOTIDE SEQUENCE</scope>
    <source>
        <strain evidence="3">JCM 4714</strain>
    </source>
</reference>
<dbReference type="SUPFAM" id="SSF56349">
    <property type="entry name" value="DNA breaking-rejoining enzymes"/>
    <property type="match status" value="1"/>
</dbReference>
<feature type="domain" description="Tyr recombinase" evidence="2">
    <location>
        <begin position="1"/>
        <end position="114"/>
    </location>
</feature>
<protein>
    <recommendedName>
        <fullName evidence="2">Tyr recombinase domain-containing protein</fullName>
    </recommendedName>
</protein>
<accession>A0A918YUS9</accession>
<keyword evidence="4" id="KW-1185">Reference proteome</keyword>
<dbReference type="GO" id="GO:0003677">
    <property type="term" value="F:DNA binding"/>
    <property type="evidence" value="ECO:0007669"/>
    <property type="project" value="InterPro"/>
</dbReference>
<dbReference type="InterPro" id="IPR011010">
    <property type="entry name" value="DNA_brk_join_enz"/>
</dbReference>
<evidence type="ECO:0000313" key="4">
    <source>
        <dbReference type="Proteomes" id="UP000655443"/>
    </source>
</evidence>
<dbReference type="Pfam" id="PF00589">
    <property type="entry name" value="Phage_integrase"/>
    <property type="match status" value="1"/>
</dbReference>
<reference evidence="3" key="2">
    <citation type="submission" date="2020-09" db="EMBL/GenBank/DDBJ databases">
        <authorList>
            <person name="Sun Q."/>
            <person name="Ohkuma M."/>
        </authorList>
    </citation>
    <scope>NUCLEOTIDE SEQUENCE</scope>
    <source>
        <strain evidence="3">JCM 4714</strain>
    </source>
</reference>
<evidence type="ECO:0000313" key="3">
    <source>
        <dbReference type="EMBL" id="GHE16008.1"/>
    </source>
</evidence>
<dbReference type="InterPro" id="IPR013762">
    <property type="entry name" value="Integrase-like_cat_sf"/>
</dbReference>
<keyword evidence="1" id="KW-0233">DNA recombination</keyword>
<dbReference type="EMBL" id="BMVG01000073">
    <property type="protein sequence ID" value="GHE16008.1"/>
    <property type="molecule type" value="Genomic_DNA"/>
</dbReference>
<dbReference type="GO" id="GO:0006310">
    <property type="term" value="P:DNA recombination"/>
    <property type="evidence" value="ECO:0007669"/>
    <property type="project" value="UniProtKB-KW"/>
</dbReference>
<sequence length="128" mass="13999">MQPLDFLVVQAFDQYADERLGAGGSDFLLVNLSREPLGAPMPPAAMGELFERLSARAKLGRKVGPHMARRAFGSNVADDGGSWDEVQMLLGQEHPGSVTPYVIPDRSRVREAVERVPSPRELSGRGQR</sequence>
<dbReference type="Proteomes" id="UP000655443">
    <property type="component" value="Unassembled WGS sequence"/>
</dbReference>
<dbReference type="RefSeq" id="WP_229882539.1">
    <property type="nucleotide sequence ID" value="NZ_BMVG01000073.1"/>
</dbReference>
<evidence type="ECO:0000256" key="1">
    <source>
        <dbReference type="ARBA" id="ARBA00023172"/>
    </source>
</evidence>
<organism evidence="3 4">
    <name type="scientific">Streptomyces alanosinicus</name>
    <dbReference type="NCBI Taxonomy" id="68171"/>
    <lineage>
        <taxon>Bacteria</taxon>
        <taxon>Bacillati</taxon>
        <taxon>Actinomycetota</taxon>
        <taxon>Actinomycetes</taxon>
        <taxon>Kitasatosporales</taxon>
        <taxon>Streptomycetaceae</taxon>
        <taxon>Streptomyces</taxon>
    </lineage>
</organism>
<evidence type="ECO:0000259" key="2">
    <source>
        <dbReference type="PROSITE" id="PS51898"/>
    </source>
</evidence>
<dbReference type="AlphaFoldDB" id="A0A918YUS9"/>
<proteinExistence type="predicted"/>
<name>A0A918YUS9_9ACTN</name>
<dbReference type="PROSITE" id="PS51898">
    <property type="entry name" value="TYR_RECOMBINASE"/>
    <property type="match status" value="1"/>
</dbReference>